<evidence type="ECO:0000259" key="1">
    <source>
        <dbReference type="Pfam" id="PF08241"/>
    </source>
</evidence>
<sequence>MTNSGSDGAVRALAEHYGNTAEHYERRWAGVLHPVSLALLDRLPLAGARAVLDLGTGVGTLLPALRERAPDALVVGADRAEGMVRRAPAGFPRVVADGMRVPFAGGVFDVAVLAFMLFHLPDPAAGVREARRVLRPGGTVGIAVWGADPPMPAVEICHDELDRHGVPADSSLVSRHVVLDTVEKLTGVLTSAGFGDVRVGPVPWSYRPSAEDFVAQHATVGSTARRLAKVSEAVREEFLRSVRVRLAELGPDDFADRREILAGTARAE</sequence>
<keyword evidence="3" id="KW-1185">Reference proteome</keyword>
<feature type="domain" description="Methyltransferase type 11" evidence="1">
    <location>
        <begin position="52"/>
        <end position="140"/>
    </location>
</feature>
<gene>
    <name evidence="2" type="ORF">JT362_11640</name>
</gene>
<name>A0ABT2J7K0_9PSEU</name>
<accession>A0ABT2J7K0</accession>
<comment type="caution">
    <text evidence="2">The sequence shown here is derived from an EMBL/GenBank/DDBJ whole genome shotgun (WGS) entry which is preliminary data.</text>
</comment>
<reference evidence="2 3" key="1">
    <citation type="submission" date="2021-02" db="EMBL/GenBank/DDBJ databases">
        <title>Actinophytocola xerophila sp. nov., isolated from soil of cotton cropping field.</title>
        <authorList>
            <person name="Huang R."/>
            <person name="Chen X."/>
            <person name="Ge X."/>
            <person name="Liu W."/>
        </authorList>
    </citation>
    <scope>NUCLEOTIDE SEQUENCE [LARGE SCALE GENOMIC DNA]</scope>
    <source>
        <strain evidence="2 3">S1-96</strain>
    </source>
</reference>
<organism evidence="2 3">
    <name type="scientific">Actinophytocola gossypii</name>
    <dbReference type="NCBI Taxonomy" id="2812003"/>
    <lineage>
        <taxon>Bacteria</taxon>
        <taxon>Bacillati</taxon>
        <taxon>Actinomycetota</taxon>
        <taxon>Actinomycetes</taxon>
        <taxon>Pseudonocardiales</taxon>
        <taxon>Pseudonocardiaceae</taxon>
    </lineage>
</organism>
<dbReference type="RefSeq" id="WP_260191155.1">
    <property type="nucleotide sequence ID" value="NZ_JAFFZE010000010.1"/>
</dbReference>
<dbReference type="InterPro" id="IPR029063">
    <property type="entry name" value="SAM-dependent_MTases_sf"/>
</dbReference>
<proteinExistence type="predicted"/>
<dbReference type="CDD" id="cd02440">
    <property type="entry name" value="AdoMet_MTases"/>
    <property type="match status" value="1"/>
</dbReference>
<dbReference type="Proteomes" id="UP001156441">
    <property type="component" value="Unassembled WGS sequence"/>
</dbReference>
<evidence type="ECO:0000313" key="2">
    <source>
        <dbReference type="EMBL" id="MCT2583771.1"/>
    </source>
</evidence>
<protein>
    <submittedName>
        <fullName evidence="2">Methyltransferase domain-containing protein</fullName>
    </submittedName>
</protein>
<dbReference type="GO" id="GO:0032259">
    <property type="term" value="P:methylation"/>
    <property type="evidence" value="ECO:0007669"/>
    <property type="project" value="UniProtKB-KW"/>
</dbReference>
<dbReference type="InterPro" id="IPR013216">
    <property type="entry name" value="Methyltransf_11"/>
</dbReference>
<keyword evidence="2" id="KW-0489">Methyltransferase</keyword>
<keyword evidence="2" id="KW-0808">Transferase</keyword>
<dbReference type="EMBL" id="JAFFZE010000010">
    <property type="protein sequence ID" value="MCT2583771.1"/>
    <property type="molecule type" value="Genomic_DNA"/>
</dbReference>
<dbReference type="Pfam" id="PF08241">
    <property type="entry name" value="Methyltransf_11"/>
    <property type="match status" value="1"/>
</dbReference>
<dbReference type="Gene3D" id="3.40.50.150">
    <property type="entry name" value="Vaccinia Virus protein VP39"/>
    <property type="match status" value="1"/>
</dbReference>
<dbReference type="SUPFAM" id="SSF53335">
    <property type="entry name" value="S-adenosyl-L-methionine-dependent methyltransferases"/>
    <property type="match status" value="1"/>
</dbReference>
<dbReference type="GO" id="GO:0008168">
    <property type="term" value="F:methyltransferase activity"/>
    <property type="evidence" value="ECO:0007669"/>
    <property type="project" value="UniProtKB-KW"/>
</dbReference>
<evidence type="ECO:0000313" key="3">
    <source>
        <dbReference type="Proteomes" id="UP001156441"/>
    </source>
</evidence>
<dbReference type="PANTHER" id="PTHR43591">
    <property type="entry name" value="METHYLTRANSFERASE"/>
    <property type="match status" value="1"/>
</dbReference>